<dbReference type="GO" id="GO:0000423">
    <property type="term" value="P:mitophagy"/>
    <property type="evidence" value="ECO:0007669"/>
    <property type="project" value="TreeGrafter"/>
</dbReference>
<evidence type="ECO:0000256" key="1">
    <source>
        <dbReference type="SAM" id="MobiDB-lite"/>
    </source>
</evidence>
<dbReference type="GO" id="GO:0034497">
    <property type="term" value="P:protein localization to phagophore assembly site"/>
    <property type="evidence" value="ECO:0007669"/>
    <property type="project" value="TreeGrafter"/>
</dbReference>
<name>A0A6P5ZDW2_DURZI</name>
<feature type="region of interest" description="Disordered" evidence="1">
    <location>
        <begin position="1"/>
        <end position="21"/>
    </location>
</feature>
<dbReference type="KEGG" id="dzi:111299797"/>
<keyword evidence="2" id="KW-1185">Reference proteome</keyword>
<evidence type="ECO:0000313" key="2">
    <source>
        <dbReference type="Proteomes" id="UP000515121"/>
    </source>
</evidence>
<dbReference type="GeneID" id="111299797"/>
<organism evidence="2 3">
    <name type="scientific">Durio zibethinus</name>
    <name type="common">Durian</name>
    <dbReference type="NCBI Taxonomy" id="66656"/>
    <lineage>
        <taxon>Eukaryota</taxon>
        <taxon>Viridiplantae</taxon>
        <taxon>Streptophyta</taxon>
        <taxon>Embryophyta</taxon>
        <taxon>Tracheophyta</taxon>
        <taxon>Spermatophyta</taxon>
        <taxon>Magnoliopsida</taxon>
        <taxon>eudicotyledons</taxon>
        <taxon>Gunneridae</taxon>
        <taxon>Pentapetalae</taxon>
        <taxon>rosids</taxon>
        <taxon>malvids</taxon>
        <taxon>Malvales</taxon>
        <taxon>Malvaceae</taxon>
        <taxon>Helicteroideae</taxon>
        <taxon>Durio</taxon>
    </lineage>
</organism>
<dbReference type="RefSeq" id="XP_022750979.1">
    <property type="nucleotide sequence ID" value="XM_022895244.1"/>
</dbReference>
<sequence length="159" mass="17190">MPFRIRSDDSSGHLSDPNEAGLFMNRKSQDAAVGALLRMLKKAPPLRQDICSLINFSEASSPEMSNSSIYEQNQISGVVNVEHAASSSIASSRFVASKTTADALEELRGYKEMKSLLLSEGGKSYTSANNASGAEHSSKESGLMIVVDICLIRMRQDCL</sequence>
<dbReference type="GO" id="GO:0000407">
    <property type="term" value="C:phagophore assembly site"/>
    <property type="evidence" value="ECO:0007669"/>
    <property type="project" value="TreeGrafter"/>
</dbReference>
<dbReference type="AlphaFoldDB" id="A0A6P5ZDW2"/>
<accession>A0A6P5ZDW2</accession>
<dbReference type="PANTHER" id="PTHR13430">
    <property type="match status" value="1"/>
</dbReference>
<evidence type="ECO:0000313" key="3">
    <source>
        <dbReference type="RefSeq" id="XP_022750979.1"/>
    </source>
</evidence>
<dbReference type="PANTHER" id="PTHR13430:SF15">
    <property type="entry name" value="AUTOPHAGY-RELATED PROTEIN 13B"/>
    <property type="match status" value="1"/>
</dbReference>
<dbReference type="GO" id="GO:0034727">
    <property type="term" value="P:piecemeal microautophagy of the nucleus"/>
    <property type="evidence" value="ECO:0007669"/>
    <property type="project" value="TreeGrafter"/>
</dbReference>
<dbReference type="Proteomes" id="UP000515121">
    <property type="component" value="Unplaced"/>
</dbReference>
<dbReference type="GO" id="GO:0005829">
    <property type="term" value="C:cytosol"/>
    <property type="evidence" value="ECO:0007669"/>
    <property type="project" value="TreeGrafter"/>
</dbReference>
<dbReference type="GO" id="GO:1990316">
    <property type="term" value="C:Atg1/ULK1 kinase complex"/>
    <property type="evidence" value="ECO:0007669"/>
    <property type="project" value="TreeGrafter"/>
</dbReference>
<proteinExistence type="predicted"/>
<dbReference type="InterPro" id="IPR040182">
    <property type="entry name" value="ATG13"/>
</dbReference>
<feature type="compositionally biased region" description="Basic and acidic residues" evidence="1">
    <location>
        <begin position="1"/>
        <end position="11"/>
    </location>
</feature>
<dbReference type="OrthoDB" id="70161at2759"/>
<protein>
    <submittedName>
        <fullName evidence="3">Autophagy-related protein 13b-like isoform X1</fullName>
    </submittedName>
</protein>
<gene>
    <name evidence="3" type="primary">LOC111299797</name>
</gene>
<reference evidence="3" key="1">
    <citation type="submission" date="2025-08" db="UniProtKB">
        <authorList>
            <consortium name="RefSeq"/>
        </authorList>
    </citation>
    <scope>IDENTIFICATION</scope>
    <source>
        <tissue evidence="3">Fruit stalk</tissue>
    </source>
</reference>